<feature type="transmembrane region" description="Helical" evidence="13">
    <location>
        <begin position="532"/>
        <end position="551"/>
    </location>
</feature>
<comment type="cofactor">
    <cofactor evidence="1">
        <name>heme b</name>
        <dbReference type="ChEBI" id="CHEBI:60344"/>
    </cofactor>
</comment>
<dbReference type="PROSITE" id="PS51019">
    <property type="entry name" value="REELIN"/>
    <property type="match status" value="1"/>
</dbReference>
<keyword evidence="5 13" id="KW-0812">Transmembrane</keyword>
<dbReference type="InterPro" id="IPR006593">
    <property type="entry name" value="Cyt_b561/ferric_Rdtase_TM"/>
</dbReference>
<evidence type="ECO:0000256" key="4">
    <source>
        <dbReference type="ARBA" id="ARBA00022448"/>
    </source>
</evidence>
<dbReference type="CDD" id="cd08544">
    <property type="entry name" value="Reeler"/>
    <property type="match status" value="1"/>
</dbReference>
<feature type="transmembrane region" description="Helical" evidence="13">
    <location>
        <begin position="466"/>
        <end position="487"/>
    </location>
</feature>
<feature type="non-terminal residue" evidence="18">
    <location>
        <position position="587"/>
    </location>
</feature>
<dbReference type="CDD" id="cd08760">
    <property type="entry name" value="Cyt_b561_FRRS1_like"/>
    <property type="match status" value="1"/>
</dbReference>
<dbReference type="PANTHER" id="PTHR23130">
    <property type="entry name" value="CYTOCHROME B561 AND DOMON DOMAIN-CONTAINING PROTEIN"/>
    <property type="match status" value="1"/>
</dbReference>
<dbReference type="Pfam" id="PF02014">
    <property type="entry name" value="Reeler"/>
    <property type="match status" value="1"/>
</dbReference>
<evidence type="ECO:0000259" key="15">
    <source>
        <dbReference type="PROSITE" id="PS50836"/>
    </source>
</evidence>
<proteinExistence type="inferred from homology"/>
<dbReference type="InterPro" id="IPR005018">
    <property type="entry name" value="DOMON_domain"/>
</dbReference>
<dbReference type="PROSITE" id="PS50836">
    <property type="entry name" value="DOMON"/>
    <property type="match status" value="1"/>
</dbReference>
<evidence type="ECO:0000256" key="7">
    <source>
        <dbReference type="ARBA" id="ARBA00022982"/>
    </source>
</evidence>
<evidence type="ECO:0000256" key="11">
    <source>
        <dbReference type="ARBA" id="ARBA00023180"/>
    </source>
</evidence>
<dbReference type="Pfam" id="PF03351">
    <property type="entry name" value="DOMON"/>
    <property type="match status" value="1"/>
</dbReference>
<evidence type="ECO:0000256" key="3">
    <source>
        <dbReference type="ARBA" id="ARBA00009195"/>
    </source>
</evidence>
<feature type="transmembrane region" description="Helical" evidence="13">
    <location>
        <begin position="386"/>
        <end position="407"/>
    </location>
</feature>
<feature type="transmembrane region" description="Helical" evidence="13">
    <location>
        <begin position="499"/>
        <end position="520"/>
    </location>
</feature>
<evidence type="ECO:0000313" key="19">
    <source>
        <dbReference type="Proteomes" id="UP001519460"/>
    </source>
</evidence>
<keyword evidence="7" id="KW-0249">Electron transport</keyword>
<feature type="domain" description="Cytochrome b561" evidence="16">
    <location>
        <begin position="353"/>
        <end position="558"/>
    </location>
</feature>
<feature type="signal peptide" evidence="14">
    <location>
        <begin position="1"/>
        <end position="19"/>
    </location>
</feature>
<feature type="domain" description="DOMON" evidence="15">
    <location>
        <begin position="217"/>
        <end position="345"/>
    </location>
</feature>
<dbReference type="Gene3D" id="1.20.120.1770">
    <property type="match status" value="1"/>
</dbReference>
<comment type="subcellular location">
    <subcellularLocation>
        <location evidence="2">Membrane</location>
        <topology evidence="2">Multi-pass membrane protein</topology>
    </subcellularLocation>
</comment>
<evidence type="ECO:0000259" key="16">
    <source>
        <dbReference type="PROSITE" id="PS50939"/>
    </source>
</evidence>
<dbReference type="SMART" id="SM00665">
    <property type="entry name" value="B561"/>
    <property type="match status" value="1"/>
</dbReference>
<evidence type="ECO:0000256" key="9">
    <source>
        <dbReference type="ARBA" id="ARBA00023004"/>
    </source>
</evidence>
<evidence type="ECO:0000256" key="1">
    <source>
        <dbReference type="ARBA" id="ARBA00001970"/>
    </source>
</evidence>
<dbReference type="PROSITE" id="PS50939">
    <property type="entry name" value="CYTOCHROME_B561"/>
    <property type="match status" value="1"/>
</dbReference>
<keyword evidence="9" id="KW-0408">Iron</keyword>
<feature type="transmembrane region" description="Helical" evidence="13">
    <location>
        <begin position="428"/>
        <end position="451"/>
    </location>
</feature>
<evidence type="ECO:0000256" key="5">
    <source>
        <dbReference type="ARBA" id="ARBA00022692"/>
    </source>
</evidence>
<evidence type="ECO:0000256" key="10">
    <source>
        <dbReference type="ARBA" id="ARBA00023136"/>
    </source>
</evidence>
<reference evidence="18 19" key="1">
    <citation type="journal article" date="2023" name="Sci. Data">
        <title>Genome assembly of the Korean intertidal mud-creeper Batillaria attramentaria.</title>
        <authorList>
            <person name="Patra A.K."/>
            <person name="Ho P.T."/>
            <person name="Jun S."/>
            <person name="Lee S.J."/>
            <person name="Kim Y."/>
            <person name="Won Y.J."/>
        </authorList>
    </citation>
    <scope>NUCLEOTIDE SEQUENCE [LARGE SCALE GENOMIC DNA]</scope>
    <source>
        <strain evidence="18">Wonlab-2016</strain>
    </source>
</reference>
<accession>A0ABD0L8F0</accession>
<evidence type="ECO:0000256" key="12">
    <source>
        <dbReference type="SAM" id="MobiDB-lite"/>
    </source>
</evidence>
<dbReference type="SUPFAM" id="SSF81665">
    <property type="entry name" value="Calcium ATPase, transmembrane domain M"/>
    <property type="match status" value="1"/>
</dbReference>
<evidence type="ECO:0000256" key="6">
    <source>
        <dbReference type="ARBA" id="ARBA00022729"/>
    </source>
</evidence>
<keyword evidence="11" id="KW-0325">Glycoprotein</keyword>
<dbReference type="AlphaFoldDB" id="A0ABD0L8F0"/>
<dbReference type="InterPro" id="IPR002861">
    <property type="entry name" value="Reeler_dom"/>
</dbReference>
<dbReference type="EMBL" id="JACVVK020000071">
    <property type="protein sequence ID" value="KAK7495836.1"/>
    <property type="molecule type" value="Genomic_DNA"/>
</dbReference>
<evidence type="ECO:0000256" key="14">
    <source>
        <dbReference type="SAM" id="SignalP"/>
    </source>
</evidence>
<dbReference type="Proteomes" id="UP001519460">
    <property type="component" value="Unassembled WGS sequence"/>
</dbReference>
<keyword evidence="10 13" id="KW-0472">Membrane</keyword>
<evidence type="ECO:0000256" key="8">
    <source>
        <dbReference type="ARBA" id="ARBA00022989"/>
    </source>
</evidence>
<keyword evidence="6 14" id="KW-0732">Signal</keyword>
<evidence type="ECO:0000313" key="18">
    <source>
        <dbReference type="EMBL" id="KAK7495836.1"/>
    </source>
</evidence>
<dbReference type="Pfam" id="PF03188">
    <property type="entry name" value="Cytochrom_B561"/>
    <property type="match status" value="1"/>
</dbReference>
<gene>
    <name evidence="18" type="ORF">BaRGS_00012826</name>
</gene>
<keyword evidence="8 13" id="KW-1133">Transmembrane helix</keyword>
<comment type="similarity">
    <text evidence="3">Belongs to the FRRS1 family.</text>
</comment>
<keyword evidence="19" id="KW-1185">Reference proteome</keyword>
<evidence type="ECO:0000256" key="13">
    <source>
        <dbReference type="SAM" id="Phobius"/>
    </source>
</evidence>
<name>A0ABD0L8F0_9CAEN</name>
<sequence>MGRWLCGVLVAGAISVAFAAYDPTRDVTQCCSCPDLMPVNTPDSAAPQIMPSPFKILVKSETYTPQTEIEVELVAEGNYRFRDFMLVAWPTDNRPKVAIGEFHLKGEDMSGYTEKYDCLVNGQYAIQTSDLKPKQRLRFGWETDRYEGHIEFRATFIVDDYTYWVAEKSELLVDPRDIAPPLPKKTMPKLTPFINVEECGTVKGCYREPAGCAEPYCEYIVTWREGLRGRIRFELGGLADNAKDRFVAVAISNDTYMGSDIVFACAHESVEDTTRIYLSYNEENSNIRIDDTDSVRRRNVITEEEGSYHNGRLRCRFTVERDLDIYYDEIPPISGSPYHLLMARGFANKGNLKRHGLGVNELPIASPMTIDFASVRNIGGRASYPLVKAHGCLMILAWIFFASIGLLMTKYYKPMWPNKRMFDQRYWFVAHFNCMASAFLITVIGVILIFIEADGWSKAPDLPQRAHPILGIIIFICIIINPIIALLRPSEQSKWRPVFNWIHWAFGTIANVLAIPQIFIGMDFGKANVPWWATWILVIWVIIHIAIELSLEIHQCCTYKKNKERRRKYEQQKRENPKLHIDEPEPA</sequence>
<feature type="compositionally biased region" description="Basic and acidic residues" evidence="12">
    <location>
        <begin position="567"/>
        <end position="587"/>
    </location>
</feature>
<evidence type="ECO:0000256" key="2">
    <source>
        <dbReference type="ARBA" id="ARBA00004141"/>
    </source>
</evidence>
<evidence type="ECO:0008006" key="20">
    <source>
        <dbReference type="Google" id="ProtNLM"/>
    </source>
</evidence>
<protein>
    <recommendedName>
        <fullName evidence="20">Ferric-chelate reductase 1</fullName>
    </recommendedName>
</protein>
<feature type="domain" description="Reelin" evidence="17">
    <location>
        <begin position="18"/>
        <end position="188"/>
    </location>
</feature>
<feature type="chain" id="PRO_5044781630" description="Ferric-chelate reductase 1" evidence="14">
    <location>
        <begin position="20"/>
        <end position="587"/>
    </location>
</feature>
<dbReference type="PANTHER" id="PTHR23130:SF171">
    <property type="entry name" value="OS01G0895300 PROTEIN"/>
    <property type="match status" value="1"/>
</dbReference>
<keyword evidence="4" id="KW-0813">Transport</keyword>
<dbReference type="InterPro" id="IPR023298">
    <property type="entry name" value="ATPase_P-typ_TM_dom_sf"/>
</dbReference>
<feature type="region of interest" description="Disordered" evidence="12">
    <location>
        <begin position="566"/>
        <end position="587"/>
    </location>
</feature>
<evidence type="ECO:0000259" key="17">
    <source>
        <dbReference type="PROSITE" id="PS51019"/>
    </source>
</evidence>
<organism evidence="18 19">
    <name type="scientific">Batillaria attramentaria</name>
    <dbReference type="NCBI Taxonomy" id="370345"/>
    <lineage>
        <taxon>Eukaryota</taxon>
        <taxon>Metazoa</taxon>
        <taxon>Spiralia</taxon>
        <taxon>Lophotrochozoa</taxon>
        <taxon>Mollusca</taxon>
        <taxon>Gastropoda</taxon>
        <taxon>Caenogastropoda</taxon>
        <taxon>Sorbeoconcha</taxon>
        <taxon>Cerithioidea</taxon>
        <taxon>Batillariidae</taxon>
        <taxon>Batillaria</taxon>
    </lineage>
</organism>
<dbReference type="GO" id="GO:0016020">
    <property type="term" value="C:membrane"/>
    <property type="evidence" value="ECO:0007669"/>
    <property type="project" value="UniProtKB-SubCell"/>
</dbReference>
<dbReference type="Gene3D" id="2.60.40.4060">
    <property type="entry name" value="Reeler domain"/>
    <property type="match status" value="1"/>
</dbReference>
<comment type="caution">
    <text evidence="18">The sequence shown here is derived from an EMBL/GenBank/DDBJ whole genome shotgun (WGS) entry which is preliminary data.</text>
</comment>
<dbReference type="InterPro" id="IPR042307">
    <property type="entry name" value="Reeler_sf"/>
</dbReference>